<comment type="caution">
    <text evidence="1">The sequence shown here is derived from an EMBL/GenBank/DDBJ whole genome shotgun (WGS) entry which is preliminary data.</text>
</comment>
<feature type="non-terminal residue" evidence="1">
    <location>
        <position position="119"/>
    </location>
</feature>
<dbReference type="GO" id="GO:0005634">
    <property type="term" value="C:nucleus"/>
    <property type="evidence" value="ECO:0007669"/>
    <property type="project" value="TreeGrafter"/>
</dbReference>
<feature type="non-terminal residue" evidence="1">
    <location>
        <position position="1"/>
    </location>
</feature>
<evidence type="ECO:0000313" key="2">
    <source>
        <dbReference type="Proteomes" id="UP000663868"/>
    </source>
</evidence>
<evidence type="ECO:0000313" key="1">
    <source>
        <dbReference type="EMBL" id="CAF4369119.1"/>
    </source>
</evidence>
<reference evidence="1" key="1">
    <citation type="submission" date="2021-02" db="EMBL/GenBank/DDBJ databases">
        <authorList>
            <person name="Nowell W R."/>
        </authorList>
    </citation>
    <scope>NUCLEOTIDE SEQUENCE</scope>
</reference>
<name>A0A820M9W6_9BILA</name>
<gene>
    <name evidence="1" type="ORF">KXQ929_LOCUS49258</name>
</gene>
<protein>
    <submittedName>
        <fullName evidence="1">Uncharacterized protein</fullName>
    </submittedName>
</protein>
<dbReference type="GO" id="GO:0003682">
    <property type="term" value="F:chromatin binding"/>
    <property type="evidence" value="ECO:0007669"/>
    <property type="project" value="TreeGrafter"/>
</dbReference>
<dbReference type="AlphaFoldDB" id="A0A820M9W6"/>
<dbReference type="PANTHER" id="PTHR16112">
    <property type="entry name" value="METHYL-CPG BINDING PROTEIN, DROSOPHILA"/>
    <property type="match status" value="1"/>
</dbReference>
<organism evidence="1 2">
    <name type="scientific">Adineta steineri</name>
    <dbReference type="NCBI Taxonomy" id="433720"/>
    <lineage>
        <taxon>Eukaryota</taxon>
        <taxon>Metazoa</taxon>
        <taxon>Spiralia</taxon>
        <taxon>Gnathifera</taxon>
        <taxon>Rotifera</taxon>
        <taxon>Eurotatoria</taxon>
        <taxon>Bdelloidea</taxon>
        <taxon>Adinetida</taxon>
        <taxon>Adinetidae</taxon>
        <taxon>Adineta</taxon>
    </lineage>
</organism>
<sequence>PTNAILDSLDAVRQYLETPTSCKCGLQCPLIVDKVFNFDSTIKSKSWEVTQVLDGTHCRQKSNILEMATLTNCIDSFCETEQKLAKRRKRPHAETTNGNVFVCASNSSNILQTNNESVV</sequence>
<dbReference type="EMBL" id="CAJOBB010020624">
    <property type="protein sequence ID" value="CAF4369119.1"/>
    <property type="molecule type" value="Genomic_DNA"/>
</dbReference>
<accession>A0A820M9W6</accession>
<dbReference type="GO" id="GO:0010369">
    <property type="term" value="C:chromocenter"/>
    <property type="evidence" value="ECO:0007669"/>
    <property type="project" value="TreeGrafter"/>
</dbReference>
<dbReference type="Proteomes" id="UP000663868">
    <property type="component" value="Unassembled WGS sequence"/>
</dbReference>
<proteinExistence type="predicted"/>
<dbReference type="PANTHER" id="PTHR16112:SF16">
    <property type="entry name" value="SIX-BANDED, ISOFORM H"/>
    <property type="match status" value="1"/>
</dbReference>